<evidence type="ECO:0000313" key="2">
    <source>
        <dbReference type="EMBL" id="TVY84739.1"/>
    </source>
</evidence>
<dbReference type="AlphaFoldDB" id="A0A8T9CFW2"/>
<comment type="caution">
    <text evidence="2">The sequence shown here is derived from an EMBL/GenBank/DDBJ whole genome shotgun (WGS) entry which is preliminary data.</text>
</comment>
<name>A0A8T9CFW2_9HELO</name>
<sequence length="220" mass="25079">MVILGGLEVVAAGYLIHKHQKHKKEKERLEDERADLEEQQYLRPHRRHRSRSDSRGRHSHHRRHSHDGRYKHDSPGPNPSAPKPALKPALKPGLKPTPYLAPQPIPQQSMNQPPPRYDAHSNPQPRPQDVKYGWTDDNHAPAVPPPQQQAFPVTGWPAEWSQSQHPASNTHLDPHAPYQRGESSRGRSDTRGSDTGPRVRFTKSNDDRGRVRSPPPKYRP</sequence>
<dbReference type="OrthoDB" id="3565203at2759"/>
<feature type="region of interest" description="Disordered" evidence="1">
    <location>
        <begin position="19"/>
        <end position="220"/>
    </location>
</feature>
<feature type="compositionally biased region" description="Polar residues" evidence="1">
    <location>
        <begin position="160"/>
        <end position="171"/>
    </location>
</feature>
<accession>A0A8T9CFW2</accession>
<proteinExistence type="predicted"/>
<feature type="compositionally biased region" description="Low complexity" evidence="1">
    <location>
        <begin position="83"/>
        <end position="98"/>
    </location>
</feature>
<evidence type="ECO:0000256" key="1">
    <source>
        <dbReference type="SAM" id="MobiDB-lite"/>
    </source>
</evidence>
<dbReference type="EMBL" id="QGMK01000059">
    <property type="protein sequence ID" value="TVY84739.1"/>
    <property type="molecule type" value="Genomic_DNA"/>
</dbReference>
<feature type="compositionally biased region" description="Basic residues" evidence="1">
    <location>
        <begin position="57"/>
        <end position="66"/>
    </location>
</feature>
<evidence type="ECO:0000313" key="3">
    <source>
        <dbReference type="Proteomes" id="UP000469558"/>
    </source>
</evidence>
<feature type="compositionally biased region" description="Basic and acidic residues" evidence="1">
    <location>
        <begin position="182"/>
        <end position="192"/>
    </location>
</feature>
<gene>
    <name evidence="2" type="ORF">LSUE1_G000628</name>
</gene>
<organism evidence="2 3">
    <name type="scientific">Lachnellula suecica</name>
    <dbReference type="NCBI Taxonomy" id="602035"/>
    <lineage>
        <taxon>Eukaryota</taxon>
        <taxon>Fungi</taxon>
        <taxon>Dikarya</taxon>
        <taxon>Ascomycota</taxon>
        <taxon>Pezizomycotina</taxon>
        <taxon>Leotiomycetes</taxon>
        <taxon>Helotiales</taxon>
        <taxon>Lachnaceae</taxon>
        <taxon>Lachnellula</taxon>
    </lineage>
</organism>
<dbReference type="Proteomes" id="UP000469558">
    <property type="component" value="Unassembled WGS sequence"/>
</dbReference>
<keyword evidence="3" id="KW-1185">Reference proteome</keyword>
<protein>
    <submittedName>
        <fullName evidence="2">Uncharacterized protein</fullName>
    </submittedName>
</protein>
<reference evidence="2 3" key="1">
    <citation type="submission" date="2018-05" db="EMBL/GenBank/DDBJ databases">
        <title>Genome sequencing and assembly of the regulated plant pathogen Lachnellula willkommii and related sister species for the development of diagnostic species identification markers.</title>
        <authorList>
            <person name="Giroux E."/>
            <person name="Bilodeau G."/>
        </authorList>
    </citation>
    <scope>NUCLEOTIDE SEQUENCE [LARGE SCALE GENOMIC DNA]</scope>
    <source>
        <strain evidence="2 3">CBS 268.59</strain>
    </source>
</reference>